<dbReference type="AlphaFoldDB" id="W6TIY6"/>
<sequence>MRNQNINKQQNEHFKNIITSEQLSSFPSYIKILEYTE</sequence>
<name>W6TIY6_9SPIR</name>
<evidence type="ECO:0000313" key="2">
    <source>
        <dbReference type="Proteomes" id="UP000019148"/>
    </source>
</evidence>
<gene>
    <name evidence="1" type="ORF">BDCR2A_00728</name>
</gene>
<comment type="caution">
    <text evidence="1">The sequence shown here is derived from an EMBL/GenBank/DDBJ whole genome shotgun (WGS) entry which is preliminary data.</text>
</comment>
<protein>
    <submittedName>
        <fullName evidence="1">Methyl-accepting chemotaxis protein</fullName>
    </submittedName>
</protein>
<evidence type="ECO:0000313" key="1">
    <source>
        <dbReference type="EMBL" id="ETZ18755.1"/>
    </source>
</evidence>
<dbReference type="Proteomes" id="UP000019148">
    <property type="component" value="Unassembled WGS sequence"/>
</dbReference>
<organism evidence="1 2">
    <name type="scientific">Borrelia duttonii CR2A</name>
    <dbReference type="NCBI Taxonomy" id="1432657"/>
    <lineage>
        <taxon>Bacteria</taxon>
        <taxon>Pseudomonadati</taxon>
        <taxon>Spirochaetota</taxon>
        <taxon>Spirochaetia</taxon>
        <taxon>Spirochaetales</taxon>
        <taxon>Borreliaceae</taxon>
        <taxon>Borrelia</taxon>
    </lineage>
</organism>
<reference evidence="1 2" key="1">
    <citation type="submission" date="2013-12" db="EMBL/GenBank/DDBJ databases">
        <title>Comparative genomics of relapsing fever spirochetes.</title>
        <authorList>
            <person name="Schwan T.G."/>
            <person name="Raffel S.J."/>
            <person name="Porcella S.F."/>
        </authorList>
    </citation>
    <scope>NUCLEOTIDE SEQUENCE [LARGE SCALE GENOMIC DNA]</scope>
    <source>
        <strain evidence="1 2">CR2A</strain>
    </source>
</reference>
<dbReference type="EMBL" id="AZIT01000001">
    <property type="protein sequence ID" value="ETZ18755.1"/>
    <property type="molecule type" value="Genomic_DNA"/>
</dbReference>
<proteinExistence type="predicted"/>
<accession>W6TIY6</accession>
<dbReference type="PATRIC" id="fig|1432657.3.peg.717"/>